<protein>
    <submittedName>
        <fullName evidence="3">Uncharacterized protein</fullName>
    </submittedName>
</protein>
<reference evidence="3" key="1">
    <citation type="submission" date="2023-03" db="EMBL/GenBank/DDBJ databases">
        <title>Massive genome expansion in bonnet fungi (Mycena s.s.) driven by repeated elements and novel gene families across ecological guilds.</title>
        <authorList>
            <consortium name="Lawrence Berkeley National Laboratory"/>
            <person name="Harder C.B."/>
            <person name="Miyauchi S."/>
            <person name="Viragh M."/>
            <person name="Kuo A."/>
            <person name="Thoen E."/>
            <person name="Andreopoulos B."/>
            <person name="Lu D."/>
            <person name="Skrede I."/>
            <person name="Drula E."/>
            <person name="Henrissat B."/>
            <person name="Morin E."/>
            <person name="Kohler A."/>
            <person name="Barry K."/>
            <person name="LaButti K."/>
            <person name="Morin E."/>
            <person name="Salamov A."/>
            <person name="Lipzen A."/>
            <person name="Mereny Z."/>
            <person name="Hegedus B."/>
            <person name="Baldrian P."/>
            <person name="Stursova M."/>
            <person name="Weitz H."/>
            <person name="Taylor A."/>
            <person name="Grigoriev I.V."/>
            <person name="Nagy L.G."/>
            <person name="Martin F."/>
            <person name="Kauserud H."/>
        </authorList>
    </citation>
    <scope>NUCLEOTIDE SEQUENCE</scope>
    <source>
        <strain evidence="3">CBHHK067</strain>
    </source>
</reference>
<sequence length="103" mass="11653">MSMAWLGLKARALAWLEWAWAWNFSGQNPSPPPGLGLAWLWPEPGLEDFGGLNPVYLFKIHIFGMFSTLLVRFGLFRCKLQIFAPGQKCFDNHPNMPGKGTMQ</sequence>
<accession>A0AAD7DJZ6</accession>
<evidence type="ECO:0000313" key="4">
    <source>
        <dbReference type="Proteomes" id="UP001221757"/>
    </source>
</evidence>
<organism evidence="3 4">
    <name type="scientific">Mycena rosella</name>
    <name type="common">Pink bonnet</name>
    <name type="synonym">Agaricus rosellus</name>
    <dbReference type="NCBI Taxonomy" id="1033263"/>
    <lineage>
        <taxon>Eukaryota</taxon>
        <taxon>Fungi</taxon>
        <taxon>Dikarya</taxon>
        <taxon>Basidiomycota</taxon>
        <taxon>Agaricomycotina</taxon>
        <taxon>Agaricomycetes</taxon>
        <taxon>Agaricomycetidae</taxon>
        <taxon>Agaricales</taxon>
        <taxon>Marasmiineae</taxon>
        <taxon>Mycenaceae</taxon>
        <taxon>Mycena</taxon>
    </lineage>
</organism>
<feature type="transmembrane region" description="Helical" evidence="1">
    <location>
        <begin position="56"/>
        <end position="75"/>
    </location>
</feature>
<proteinExistence type="predicted"/>
<name>A0AAD7DJZ6_MYCRO</name>
<keyword evidence="2" id="KW-0732">Signal</keyword>
<gene>
    <name evidence="3" type="ORF">B0H17DRAFT_508489</name>
</gene>
<keyword evidence="4" id="KW-1185">Reference proteome</keyword>
<evidence type="ECO:0000256" key="1">
    <source>
        <dbReference type="SAM" id="Phobius"/>
    </source>
</evidence>
<dbReference type="AlphaFoldDB" id="A0AAD7DJZ6"/>
<keyword evidence="1" id="KW-0472">Membrane</keyword>
<dbReference type="EMBL" id="JARKIE010000048">
    <property type="protein sequence ID" value="KAJ7693018.1"/>
    <property type="molecule type" value="Genomic_DNA"/>
</dbReference>
<evidence type="ECO:0000256" key="2">
    <source>
        <dbReference type="SAM" id="SignalP"/>
    </source>
</evidence>
<keyword evidence="1" id="KW-1133">Transmembrane helix</keyword>
<feature type="chain" id="PRO_5042143223" evidence="2">
    <location>
        <begin position="22"/>
        <end position="103"/>
    </location>
</feature>
<keyword evidence="1" id="KW-0812">Transmembrane</keyword>
<feature type="signal peptide" evidence="2">
    <location>
        <begin position="1"/>
        <end position="21"/>
    </location>
</feature>
<dbReference type="Proteomes" id="UP001221757">
    <property type="component" value="Unassembled WGS sequence"/>
</dbReference>
<evidence type="ECO:0000313" key="3">
    <source>
        <dbReference type="EMBL" id="KAJ7693018.1"/>
    </source>
</evidence>
<comment type="caution">
    <text evidence="3">The sequence shown here is derived from an EMBL/GenBank/DDBJ whole genome shotgun (WGS) entry which is preliminary data.</text>
</comment>